<evidence type="ECO:0008006" key="4">
    <source>
        <dbReference type="Google" id="ProtNLM"/>
    </source>
</evidence>
<dbReference type="AlphaFoldDB" id="A0AA46PKH1"/>
<sequence length="825" mass="97024">MAKILNPKDVTGTTRFLFDFDFTSTMFIQLLKEFKSGYKTLRSTSRSMKLINKEDKSVIEICNDYISFFPPLSDSEAESVRKRIYKHIAKRSEVYLSTSWENLELSVASLLTDDLRTSASLLYYSLHKFINGKMYSFFNQKLHLEDHEINFKEIEHFTSANFYLFVNRLEKSQEPLTKDNYEQVLFINRNKCIDPFMLFQSTVSEEQLADCSKHFNSYIDYLCLALFEKQYSDHELKKQLKDVVEDFIQKKESKEKTTQEEEVTAAIAFAIDKSIDETANQPLWMFYALTLRLYWLRQTADYEFDFEVKTSIREMSILASSMKYFLENQLINNREEQEITDQTDEKNTLENEALPLSKKKEPNQLDILDGDSIMYYSVDANFPSEVVFEDELYVFMTAVHLDTNFSKEHVIYALNLIDEITNRGKYFIYEINKVVKINLYIHINNDGRWTLWIPYEDRTRLISSEEVVAAFEEFLNSFKTSYKDYFGVEYQPLLVSSKPLFLNGKFDIFKTESITNLERSLFSRKYTLERSILKELSKLLNTGYRYNEIQYNDIKFKINIISYPYNAMDYIPISDMLYQKIKSKPDNLVNVNFILCELDDEEVDKTISSSNSILSVLEHEHGFNEALEQNYSIKITHEQFNDFLINQDDNYIIEKFSECLNEIAYDRIMSGKFDSMEELLRTCLSVPTSDAHPLATMGLYYLRNKAFSLEESEEKGKDFYNKAINLETHNREEYISHLKQKYNYEMAKFYIDRKNEPEKAEEYVKMSLEIGDEGLFYGDILELIESLKSEDSTKEIASALEKEVKENKQGELTLDEGDDTPKESA</sequence>
<organism evidence="2 3">
    <name type="scientific">Cytobacillus firmus</name>
    <name type="common">Bacillus firmus</name>
    <dbReference type="NCBI Taxonomy" id="1399"/>
    <lineage>
        <taxon>Bacteria</taxon>
        <taxon>Bacillati</taxon>
        <taxon>Bacillota</taxon>
        <taxon>Bacilli</taxon>
        <taxon>Bacillales</taxon>
        <taxon>Bacillaceae</taxon>
        <taxon>Cytobacillus</taxon>
    </lineage>
</organism>
<proteinExistence type="predicted"/>
<protein>
    <recommendedName>
        <fullName evidence="4">Tetratricopeptide repeat protein</fullName>
    </recommendedName>
</protein>
<dbReference type="Gene3D" id="1.25.40.10">
    <property type="entry name" value="Tetratricopeptide repeat domain"/>
    <property type="match status" value="1"/>
</dbReference>
<accession>A0AA46PKH1</accession>
<evidence type="ECO:0000256" key="1">
    <source>
        <dbReference type="SAM" id="MobiDB-lite"/>
    </source>
</evidence>
<evidence type="ECO:0000313" key="2">
    <source>
        <dbReference type="EMBL" id="UYG96673.1"/>
    </source>
</evidence>
<feature type="region of interest" description="Disordered" evidence="1">
    <location>
        <begin position="801"/>
        <end position="825"/>
    </location>
</feature>
<dbReference type="InterPro" id="IPR011990">
    <property type="entry name" value="TPR-like_helical_dom_sf"/>
</dbReference>
<dbReference type="Proteomes" id="UP001163104">
    <property type="component" value="Chromosome"/>
</dbReference>
<dbReference type="EMBL" id="CP107027">
    <property type="protein sequence ID" value="UYG96673.1"/>
    <property type="molecule type" value="Genomic_DNA"/>
</dbReference>
<evidence type="ECO:0000313" key="3">
    <source>
        <dbReference type="Proteomes" id="UP001163104"/>
    </source>
</evidence>
<gene>
    <name evidence="2" type="ORF">OD459_06485</name>
</gene>
<reference evidence="2" key="1">
    <citation type="submission" date="2022-10" db="EMBL/GenBank/DDBJ databases">
        <title>Mechanism of multi-heavy metal repair in Cytobacillus Firmus M7.</title>
        <authorList>
            <person name="Li X."/>
            <person name="Yu C."/>
        </authorList>
    </citation>
    <scope>NUCLEOTIDE SEQUENCE</scope>
    <source>
        <strain evidence="2">M7</strain>
    </source>
</reference>
<dbReference type="RefSeq" id="WP_263599766.1">
    <property type="nucleotide sequence ID" value="NZ_CP107027.1"/>
</dbReference>
<name>A0AA46PKH1_CYTFI</name>